<organism evidence="2 3">
    <name type="scientific">Colletotrichum liriopes</name>
    <dbReference type="NCBI Taxonomy" id="708192"/>
    <lineage>
        <taxon>Eukaryota</taxon>
        <taxon>Fungi</taxon>
        <taxon>Dikarya</taxon>
        <taxon>Ascomycota</taxon>
        <taxon>Pezizomycotina</taxon>
        <taxon>Sordariomycetes</taxon>
        <taxon>Hypocreomycetidae</taxon>
        <taxon>Glomerellales</taxon>
        <taxon>Glomerellaceae</taxon>
        <taxon>Colletotrichum</taxon>
        <taxon>Colletotrichum spaethianum species complex</taxon>
    </lineage>
</organism>
<feature type="region of interest" description="Disordered" evidence="1">
    <location>
        <begin position="142"/>
        <end position="256"/>
    </location>
</feature>
<protein>
    <submittedName>
        <fullName evidence="2">Uncharacterized protein</fullName>
    </submittedName>
</protein>
<accession>A0AA37LW14</accession>
<comment type="caution">
    <text evidence="2">The sequence shown here is derived from an EMBL/GenBank/DDBJ whole genome shotgun (WGS) entry which is preliminary data.</text>
</comment>
<gene>
    <name evidence="2" type="ORF">ColLi_09129</name>
</gene>
<sequence length="286" mass="31030">MEQDLAPLLMTPEQWFLWPDTDAAFSNYLDPDELQGYALPGDAAISSGSYPLQQTPDFMLGGLLPSAPPGPEDSLGLGVGPCIGLTVADDMGILASNRTNSQSYLSRTEETAAPLSFPPFHNHAMPSTSPTVMLRQKTCRKRARRRVPQPNPSQTRLAVPKTPKAHKIQDIADTIAQSSKPPLPVDAVGGPSTARTRVDPQPCRQDDLSAEAKHPQQRLSMAPSAPAVAPRGRDNAARTSAKQQERKRRDRATRVGKTNVTGVSVVVGDYQQHVMNLLEFINRQAV</sequence>
<reference evidence="2 3" key="1">
    <citation type="submission" date="2021-07" db="EMBL/GenBank/DDBJ databases">
        <title>Genome data of Colletotrichum spaethianum.</title>
        <authorList>
            <person name="Utami Y.D."/>
            <person name="Hiruma K."/>
        </authorList>
    </citation>
    <scope>NUCLEOTIDE SEQUENCE [LARGE SCALE GENOMIC DNA]</scope>
    <source>
        <strain evidence="2 3">MAFF 242679</strain>
    </source>
</reference>
<dbReference type="AlphaFoldDB" id="A0AA37LW14"/>
<feature type="compositionally biased region" description="Basic and acidic residues" evidence="1">
    <location>
        <begin position="204"/>
        <end position="214"/>
    </location>
</feature>
<name>A0AA37LW14_9PEZI</name>
<evidence type="ECO:0000256" key="1">
    <source>
        <dbReference type="SAM" id="MobiDB-lite"/>
    </source>
</evidence>
<dbReference type="EMBL" id="BPPX01000021">
    <property type="protein sequence ID" value="GJC86291.1"/>
    <property type="molecule type" value="Genomic_DNA"/>
</dbReference>
<proteinExistence type="predicted"/>
<evidence type="ECO:0000313" key="3">
    <source>
        <dbReference type="Proteomes" id="UP001055172"/>
    </source>
</evidence>
<evidence type="ECO:0000313" key="2">
    <source>
        <dbReference type="EMBL" id="GJC86291.1"/>
    </source>
</evidence>
<keyword evidence="3" id="KW-1185">Reference proteome</keyword>
<dbReference type="Proteomes" id="UP001055172">
    <property type="component" value="Unassembled WGS sequence"/>
</dbReference>